<dbReference type="Proteomes" id="UP000005850">
    <property type="component" value="Chromosome"/>
</dbReference>
<evidence type="ECO:0000313" key="3">
    <source>
        <dbReference type="EMBL" id="AIG25143.1"/>
    </source>
</evidence>
<evidence type="ECO:0000256" key="1">
    <source>
        <dbReference type="ARBA" id="ARBA00023125"/>
    </source>
</evidence>
<dbReference type="KEGG" id="blr:BRLA_c008000"/>
<dbReference type="AlphaFoldDB" id="A0A075R1N1"/>
<dbReference type="HOGENOM" id="CLU_1529749_0_0_9"/>
<evidence type="ECO:0000313" key="4">
    <source>
        <dbReference type="Proteomes" id="UP000005850"/>
    </source>
</evidence>
<dbReference type="EMBL" id="CP007806">
    <property type="protein sequence ID" value="AIG25143.1"/>
    <property type="molecule type" value="Genomic_DNA"/>
</dbReference>
<dbReference type="RefSeq" id="WP_003335359.1">
    <property type="nucleotide sequence ID" value="NZ_CP007806.1"/>
</dbReference>
<organism evidence="3 4">
    <name type="scientific">Brevibacillus laterosporus LMG 15441</name>
    <dbReference type="NCBI Taxonomy" id="1042163"/>
    <lineage>
        <taxon>Bacteria</taxon>
        <taxon>Bacillati</taxon>
        <taxon>Bacillota</taxon>
        <taxon>Bacilli</taxon>
        <taxon>Bacillales</taxon>
        <taxon>Paenibacillaceae</taxon>
        <taxon>Brevibacillus</taxon>
    </lineage>
</organism>
<evidence type="ECO:0000259" key="2">
    <source>
        <dbReference type="PROSITE" id="PS50943"/>
    </source>
</evidence>
<dbReference type="Pfam" id="PF13560">
    <property type="entry name" value="HTH_31"/>
    <property type="match status" value="1"/>
</dbReference>
<dbReference type="InterPro" id="IPR010982">
    <property type="entry name" value="Lambda_DNA-bd_dom_sf"/>
</dbReference>
<reference evidence="3 4" key="1">
    <citation type="journal article" date="2011" name="J. Bacteriol.">
        <title>Genome sequence of Brevibacillus laterosporus LMG 15441, a pathogen of invertebrates.</title>
        <authorList>
            <person name="Djukic M."/>
            <person name="Poehlein A."/>
            <person name="Thurmer A."/>
            <person name="Daniel R."/>
        </authorList>
    </citation>
    <scope>NUCLEOTIDE SEQUENCE [LARGE SCALE GENOMIC DNA]</scope>
    <source>
        <strain evidence="3 4">LMG 15441</strain>
    </source>
</reference>
<dbReference type="GO" id="GO:0003677">
    <property type="term" value="F:DNA binding"/>
    <property type="evidence" value="ECO:0007669"/>
    <property type="project" value="UniProtKB-KW"/>
</dbReference>
<name>A0A075R1N1_BRELA</name>
<dbReference type="PROSITE" id="PS50943">
    <property type="entry name" value="HTH_CROC1"/>
    <property type="match status" value="1"/>
</dbReference>
<protein>
    <submittedName>
        <fullName evidence="3">HTH-type transcriptional regulator ImmR</fullName>
    </submittedName>
</protein>
<dbReference type="SMART" id="SM00530">
    <property type="entry name" value="HTH_XRE"/>
    <property type="match status" value="1"/>
</dbReference>
<keyword evidence="4" id="KW-1185">Reference proteome</keyword>
<dbReference type="PANTHER" id="PTHR46558">
    <property type="entry name" value="TRACRIPTIONAL REGULATORY PROTEIN-RELATED-RELATED"/>
    <property type="match status" value="1"/>
</dbReference>
<keyword evidence="1" id="KW-0238">DNA-binding</keyword>
<dbReference type="Gene3D" id="1.10.260.40">
    <property type="entry name" value="lambda repressor-like DNA-binding domains"/>
    <property type="match status" value="1"/>
</dbReference>
<dbReference type="SUPFAM" id="SSF47413">
    <property type="entry name" value="lambda repressor-like DNA-binding domains"/>
    <property type="match status" value="1"/>
</dbReference>
<dbReference type="eggNOG" id="COG1476">
    <property type="taxonomic scope" value="Bacteria"/>
</dbReference>
<proteinExistence type="predicted"/>
<dbReference type="PANTHER" id="PTHR46558:SF13">
    <property type="entry name" value="HTH-TYPE TRANSCRIPTIONAL REGULATOR IMMR"/>
    <property type="match status" value="1"/>
</dbReference>
<accession>A0A075R1N1</accession>
<dbReference type="InterPro" id="IPR001387">
    <property type="entry name" value="Cro/C1-type_HTH"/>
</dbReference>
<gene>
    <name evidence="3" type="primary">immR_1</name>
    <name evidence="3" type="ORF">BRLA_c008000</name>
</gene>
<dbReference type="CDD" id="cd00093">
    <property type="entry name" value="HTH_XRE"/>
    <property type="match status" value="1"/>
</dbReference>
<feature type="domain" description="HTH cro/C1-type" evidence="2">
    <location>
        <begin position="41"/>
        <end position="95"/>
    </location>
</feature>
<sequence>MSLGWLYPNISSTAIATASFFDKVQGNSENTDLKKRIGERIKEKRTEAGLYQSHLAERVGVDRVSISNYETGRAVPPWDIIVALAEVLNCTTDYLLCKTDINLYDWIPSPAEEAEEAQKKENPDPYKDEKGFLANIDLADEELLKQFKVVLDGQELSEKEWKKLIAFLRVDRQYH</sequence>